<dbReference type="Proteomes" id="UP001208540">
    <property type="component" value="Unassembled WGS sequence"/>
</dbReference>
<dbReference type="PANTHER" id="PTHR48090:SF7">
    <property type="entry name" value="RFBJ PROTEIN"/>
    <property type="match status" value="1"/>
</dbReference>
<proteinExistence type="predicted"/>
<accession>A0AAW5VLV1</accession>
<dbReference type="InterPro" id="IPR050256">
    <property type="entry name" value="Glycosyltransferase_2"/>
</dbReference>
<dbReference type="Pfam" id="PF00535">
    <property type="entry name" value="Glycos_transf_2"/>
    <property type="match status" value="1"/>
</dbReference>
<dbReference type="PANTHER" id="PTHR48090">
    <property type="entry name" value="UNDECAPRENYL-PHOSPHATE 4-DEOXY-4-FORMAMIDO-L-ARABINOSE TRANSFERASE-RELATED"/>
    <property type="match status" value="1"/>
</dbReference>
<sequence>MPVERVNNVFCIIPARDEEEGIERALSGIISESGLQNSNFIIVNNASKDQTANIVKRMGFFCLDCHEIGYGNACLLALDWIKNSGKSPEYILFCDADGSDDPADIQKLIRVIQESGDDLVIGSRTLGKVEKGALSPIQIFGNALTCFLILIFFRRKFTDMGPLRIIRYSSILRMQMEDLTWGWNIEMHVKALQFGLAIREISVNYRKRFAGVSKISGTLSMSVRVGIKILYTFFRLILFRVYQK</sequence>
<keyword evidence="1" id="KW-0472">Membrane</keyword>
<feature type="domain" description="Glycosyltransferase 2-like" evidence="2">
    <location>
        <begin position="11"/>
        <end position="162"/>
    </location>
</feature>
<dbReference type="Gene3D" id="3.90.550.10">
    <property type="entry name" value="Spore Coat Polysaccharide Biosynthesis Protein SpsA, Chain A"/>
    <property type="match status" value="1"/>
</dbReference>
<comment type="caution">
    <text evidence="4">The sequence shown here is derived from an EMBL/GenBank/DDBJ whole genome shotgun (WGS) entry which is preliminary data.</text>
</comment>
<name>A0AAW5VLV1_9LEPT</name>
<keyword evidence="1" id="KW-1133">Transmembrane helix</keyword>
<dbReference type="Proteomes" id="UP001208912">
    <property type="component" value="Unassembled WGS sequence"/>
</dbReference>
<evidence type="ECO:0000313" key="3">
    <source>
        <dbReference type="EMBL" id="MCW7527045.1"/>
    </source>
</evidence>
<dbReference type="EMBL" id="JAMQPM010000005">
    <property type="protein sequence ID" value="MCW7527045.1"/>
    <property type="molecule type" value="Genomic_DNA"/>
</dbReference>
<evidence type="ECO:0000259" key="2">
    <source>
        <dbReference type="Pfam" id="PF00535"/>
    </source>
</evidence>
<keyword evidence="1" id="KW-0812">Transmembrane</keyword>
<dbReference type="CDD" id="cd04179">
    <property type="entry name" value="DPM_DPG-synthase_like"/>
    <property type="match status" value="1"/>
</dbReference>
<dbReference type="RefSeq" id="WP_265352422.1">
    <property type="nucleotide sequence ID" value="NZ_JAMQPL010000005.1"/>
</dbReference>
<protein>
    <submittedName>
        <fullName evidence="4">Glycosyltransferase family 2 protein</fullName>
    </submittedName>
</protein>
<evidence type="ECO:0000313" key="5">
    <source>
        <dbReference type="Proteomes" id="UP001208540"/>
    </source>
</evidence>
<dbReference type="AlphaFoldDB" id="A0AAW5VLV1"/>
<reference evidence="4 6" key="1">
    <citation type="submission" date="2022-06" db="EMBL/GenBank/DDBJ databases">
        <title>Leptospira isolates from biofilms formed at urban environments.</title>
        <authorList>
            <person name="Ribeiro P.S."/>
            <person name="Sousa T."/>
            <person name="Carvalho N."/>
            <person name="Aburjaile F."/>
            <person name="Neves F."/>
            <person name="Oliveira D."/>
            <person name="Blanco L."/>
            <person name="Lima J."/>
            <person name="Costa F."/>
            <person name="Brenig B."/>
            <person name="Soares S."/>
            <person name="Ramos R."/>
            <person name="Goes-Neto A."/>
            <person name="Matiuzzi M."/>
            <person name="Azevedo V."/>
            <person name="Ristow P."/>
        </authorList>
    </citation>
    <scope>NUCLEOTIDE SEQUENCE</scope>
    <source>
        <strain evidence="3 6">VSF19</strain>
        <strain evidence="4">VSF20</strain>
    </source>
</reference>
<dbReference type="InterPro" id="IPR001173">
    <property type="entry name" value="Glyco_trans_2-like"/>
</dbReference>
<gene>
    <name evidence="3" type="ORF">ND861_11860</name>
    <name evidence="4" type="ORF">ND862_11815</name>
</gene>
<organism evidence="4 5">
    <name type="scientific">Leptospira soteropolitanensis</name>
    <dbReference type="NCBI Taxonomy" id="2950025"/>
    <lineage>
        <taxon>Bacteria</taxon>
        <taxon>Pseudomonadati</taxon>
        <taxon>Spirochaetota</taxon>
        <taxon>Spirochaetia</taxon>
        <taxon>Leptospirales</taxon>
        <taxon>Leptospiraceae</taxon>
        <taxon>Leptospira</taxon>
    </lineage>
</organism>
<keyword evidence="6" id="KW-1185">Reference proteome</keyword>
<dbReference type="EMBL" id="JAMQPL010000005">
    <property type="protein sequence ID" value="MCW7530902.1"/>
    <property type="molecule type" value="Genomic_DNA"/>
</dbReference>
<dbReference type="InterPro" id="IPR029044">
    <property type="entry name" value="Nucleotide-diphossugar_trans"/>
</dbReference>
<feature type="transmembrane region" description="Helical" evidence="1">
    <location>
        <begin position="133"/>
        <end position="153"/>
    </location>
</feature>
<evidence type="ECO:0000313" key="6">
    <source>
        <dbReference type="Proteomes" id="UP001208912"/>
    </source>
</evidence>
<evidence type="ECO:0000256" key="1">
    <source>
        <dbReference type="SAM" id="Phobius"/>
    </source>
</evidence>
<dbReference type="SUPFAM" id="SSF53448">
    <property type="entry name" value="Nucleotide-diphospho-sugar transferases"/>
    <property type="match status" value="1"/>
</dbReference>
<evidence type="ECO:0000313" key="4">
    <source>
        <dbReference type="EMBL" id="MCW7530902.1"/>
    </source>
</evidence>